<dbReference type="AlphaFoldDB" id="A0A345NPE5"/>
<evidence type="ECO:0000313" key="2">
    <source>
        <dbReference type="EMBL" id="AXH96903.1"/>
    </source>
</evidence>
<evidence type="ECO:0000256" key="1">
    <source>
        <dbReference type="SAM" id="Phobius"/>
    </source>
</evidence>
<feature type="transmembrane region" description="Helical" evidence="1">
    <location>
        <begin position="269"/>
        <end position="291"/>
    </location>
</feature>
<proteinExistence type="predicted"/>
<accession>A0A345NPE5</accession>
<keyword evidence="1" id="KW-1133">Transmembrane helix</keyword>
<keyword evidence="1" id="KW-0812">Transmembrane</keyword>
<dbReference type="EMBL" id="CP031229">
    <property type="protein sequence ID" value="AXH96903.1"/>
    <property type="molecule type" value="Genomic_DNA"/>
</dbReference>
<feature type="transmembrane region" description="Helical" evidence="1">
    <location>
        <begin position="116"/>
        <end position="137"/>
    </location>
</feature>
<keyword evidence="3" id="KW-1185">Reference proteome</keyword>
<feature type="transmembrane region" description="Helical" evidence="1">
    <location>
        <begin position="149"/>
        <end position="171"/>
    </location>
</feature>
<gene>
    <name evidence="2" type="ORF">DV701_12945</name>
</gene>
<sequence>MLVTALVVGPSLRALAVVVAVPGLGEVLAREDLPALVAAAAGLLVWGALAVGTTHGPVMGSPLRIHVLAGGPQPRRMSLRGSFVRRLLVLVVAGAALGAVPGLALLHLGAGGAGTTALGGAMTGACVGGVTAAGWLAGQALSRRGVRRAALLVPVCAGLVATLLLVGPAALPPGWTSPVTVLLLLVLLVAGLTVVPGLLDRLRGPVLLEQATRWQGATTAGGAGDLAGAAATYRPVPSRHGRWDAVGRGGSLPLLFLRRDLVGAARTPVRLLVGISVLLLALVLGIVVSTLSSGPSWAVLAVAFAMVHVRLGVVSDGFRHAVEASAAPTLYGVPDHHLVGLHAALPLAVVLVLGAAAALVAVPLTGVHPVGALLVVVGGLFCVAVRAYDAARGPMPLLLLTPVPTAAGDMSGLMVAAWQADALLVAVLVPTLVTVAAVSLGGWLVLIYAPAAALVLLGLRRRMSLR</sequence>
<keyword evidence="1" id="KW-0472">Membrane</keyword>
<organism evidence="2 3">
    <name type="scientific">Ornithinimicrobium avium</name>
    <dbReference type="NCBI Taxonomy" id="2283195"/>
    <lineage>
        <taxon>Bacteria</taxon>
        <taxon>Bacillati</taxon>
        <taxon>Actinomycetota</taxon>
        <taxon>Actinomycetes</taxon>
        <taxon>Micrococcales</taxon>
        <taxon>Ornithinimicrobiaceae</taxon>
        <taxon>Ornithinimicrobium</taxon>
    </lineage>
</organism>
<feature type="transmembrane region" description="Helical" evidence="1">
    <location>
        <begin position="424"/>
        <end position="457"/>
    </location>
</feature>
<reference evidence="2 3" key="1">
    <citation type="submission" date="2018-07" db="EMBL/GenBank/DDBJ databases">
        <title>Complete genome sequencing of Ornithinimicrobium sp. AMA3305.</title>
        <authorList>
            <person name="Bae J.-W."/>
        </authorList>
    </citation>
    <scope>NUCLEOTIDE SEQUENCE [LARGE SCALE GENOMIC DNA]</scope>
    <source>
        <strain evidence="2 3">AMA3305</strain>
    </source>
</reference>
<protein>
    <submittedName>
        <fullName evidence="2">Uncharacterized protein</fullName>
    </submittedName>
</protein>
<feature type="transmembrane region" description="Helical" evidence="1">
    <location>
        <begin position="367"/>
        <end position="385"/>
    </location>
</feature>
<name>A0A345NPE5_9MICO</name>
<feature type="transmembrane region" description="Helical" evidence="1">
    <location>
        <begin position="339"/>
        <end position="361"/>
    </location>
</feature>
<dbReference type="KEGG" id="orn:DV701_12945"/>
<dbReference type="OrthoDB" id="4792837at2"/>
<feature type="transmembrane region" description="Helical" evidence="1">
    <location>
        <begin position="397"/>
        <end position="418"/>
    </location>
</feature>
<dbReference type="Proteomes" id="UP000253790">
    <property type="component" value="Chromosome"/>
</dbReference>
<evidence type="ECO:0000313" key="3">
    <source>
        <dbReference type="Proteomes" id="UP000253790"/>
    </source>
</evidence>
<feature type="transmembrane region" description="Helical" evidence="1">
    <location>
        <begin position="177"/>
        <end position="199"/>
    </location>
</feature>
<feature type="transmembrane region" description="Helical" evidence="1">
    <location>
        <begin position="35"/>
        <end position="54"/>
    </location>
</feature>
<feature type="transmembrane region" description="Helical" evidence="1">
    <location>
        <begin position="87"/>
        <end position="110"/>
    </location>
</feature>
<feature type="transmembrane region" description="Helical" evidence="1">
    <location>
        <begin position="297"/>
        <end position="318"/>
    </location>
</feature>